<dbReference type="RefSeq" id="XP_041550320.1">
    <property type="nucleotide sequence ID" value="XM_041706529.1"/>
</dbReference>
<dbReference type="GO" id="GO:0016020">
    <property type="term" value="C:membrane"/>
    <property type="evidence" value="ECO:0007669"/>
    <property type="project" value="TreeGrafter"/>
</dbReference>
<evidence type="ECO:0000313" key="3">
    <source>
        <dbReference type="EMBL" id="BCS18126.1"/>
    </source>
</evidence>
<dbReference type="Gene3D" id="3.40.50.300">
    <property type="entry name" value="P-loop containing nucleotide triphosphate hydrolases"/>
    <property type="match status" value="1"/>
</dbReference>
<dbReference type="PROSITE" id="PS51388">
    <property type="entry name" value="GED"/>
    <property type="match status" value="1"/>
</dbReference>
<dbReference type="KEGG" id="apuu:APUU_10954S"/>
<dbReference type="InterPro" id="IPR027417">
    <property type="entry name" value="P-loop_NTPase"/>
</dbReference>
<dbReference type="Proteomes" id="UP000654913">
    <property type="component" value="Chromosome 1"/>
</dbReference>
<dbReference type="GeneID" id="64968131"/>
<evidence type="ECO:0000259" key="2">
    <source>
        <dbReference type="PROSITE" id="PS51388"/>
    </source>
</evidence>
<name>A0A7R7XBC2_9EURO</name>
<evidence type="ECO:0000256" key="1">
    <source>
        <dbReference type="SAM" id="MobiDB-lite"/>
    </source>
</evidence>
<dbReference type="GO" id="GO:0003924">
    <property type="term" value="F:GTPase activity"/>
    <property type="evidence" value="ECO:0007669"/>
    <property type="project" value="TreeGrafter"/>
</dbReference>
<dbReference type="InterPro" id="IPR000375">
    <property type="entry name" value="Dynamin_stalk"/>
</dbReference>
<dbReference type="GO" id="GO:0000266">
    <property type="term" value="P:mitochondrial fission"/>
    <property type="evidence" value="ECO:0007669"/>
    <property type="project" value="TreeGrafter"/>
</dbReference>
<reference evidence="3" key="1">
    <citation type="submission" date="2021-01" db="EMBL/GenBank/DDBJ databases">
        <authorList>
            <consortium name="Aspergillus puulaauensis MK2 genome sequencing consortium"/>
            <person name="Kazuki M."/>
            <person name="Futagami T."/>
        </authorList>
    </citation>
    <scope>NUCLEOTIDE SEQUENCE</scope>
    <source>
        <strain evidence="3">MK2</strain>
    </source>
</reference>
<dbReference type="PANTHER" id="PTHR11566:SF149">
    <property type="entry name" value="GTPASE, PUTATIVE (AFU_ORTHOLOGUE AFUA_6G11890)-RELATED"/>
    <property type="match status" value="1"/>
</dbReference>
<dbReference type="PANTHER" id="PTHR11566">
    <property type="entry name" value="DYNAMIN"/>
    <property type="match status" value="1"/>
</dbReference>
<feature type="compositionally biased region" description="Polar residues" evidence="1">
    <location>
        <begin position="728"/>
        <end position="745"/>
    </location>
</feature>
<dbReference type="GO" id="GO:0016559">
    <property type="term" value="P:peroxisome fission"/>
    <property type="evidence" value="ECO:0007669"/>
    <property type="project" value="TreeGrafter"/>
</dbReference>
<sequence>MTVRKRDTVALDQLKSAQSEILTTIDEMREIGVNCHFELPQIVCCSCADETEETTVLELITGISIPPRSECFAPLTTEFVLRRHSLSSLTATLLFSAPAAEPTIPRSHKFSPGKLLHEGGLSVLFDEVTTCINLGEKAVIGDILRIEICGPEQPDIVLVDLPTMRTRDGELQNMGDTALGVIKGYFRSSNNILLAIIPTSANECDLDSITSVIKQFDPKYERSLEIVTFRENITLSGEEDEKIQFIKDNGATLKTRWHAVSLDLSGPSTLPGVARKCAGIENLRHRISNLILERIKRTIPDLVKRANGALSDNRTKLGNMGRPRSTIEEKRGHLLQIACRFEVVIKQTLEGIYRDGFFDDISDKPALNPRRLRLVMKELHRDFVEALHVGGSGRQISSSDGELNNSDLDCIPTNRYLRNWSPNPVNREDLEKEIQEHVRYYQGFDLQQLVGGLLRDQTKPWDDMAQAHLRAAWELVNEFLSLLANYVADEHTCHSISKQFVEPAMEAIKEGLQRKLEELSFYKAKSYPILHDNCIFDLVNQADNLEANILVPFCGGSRPTEPSAHQRVESKIIDLMEQYYGKALTVFTENIAMLAIENCLLTPLETIFTCKMICEMDTEQIVRLASEPASVQDDREVLQNNVERLQACLKICSRYDNSSRLLRQQHNESRQEFAPVTAPDPSTRHSAVFAAIQRVQQVENDSSQKRPNTDIHPSDLLSAKKARTIANSNGSGFASTPAQKSSVFGTPSALPDGLNSNNQLGVGAGSGSAGPFSSTSSQQPSPFSILAQAPRPSVFENTESSQSQEPSSAPLVFGRPSTPSTAFFDIAKSGPEE</sequence>
<dbReference type="OrthoDB" id="415706at2759"/>
<feature type="region of interest" description="Disordered" evidence="1">
    <location>
        <begin position="728"/>
        <end position="833"/>
    </location>
</feature>
<accession>A0A7R7XBC2</accession>
<feature type="compositionally biased region" description="Low complexity" evidence="1">
    <location>
        <begin position="769"/>
        <end position="784"/>
    </location>
</feature>
<protein>
    <recommendedName>
        <fullName evidence="2">GED domain-containing protein</fullName>
    </recommendedName>
</protein>
<dbReference type="GO" id="GO:0005739">
    <property type="term" value="C:mitochondrion"/>
    <property type="evidence" value="ECO:0007669"/>
    <property type="project" value="TreeGrafter"/>
</dbReference>
<evidence type="ECO:0000313" key="4">
    <source>
        <dbReference type="Proteomes" id="UP000654913"/>
    </source>
</evidence>
<dbReference type="GO" id="GO:0008017">
    <property type="term" value="F:microtubule binding"/>
    <property type="evidence" value="ECO:0007669"/>
    <property type="project" value="TreeGrafter"/>
</dbReference>
<dbReference type="GO" id="GO:0006897">
    <property type="term" value="P:endocytosis"/>
    <property type="evidence" value="ECO:0007669"/>
    <property type="project" value="TreeGrafter"/>
</dbReference>
<dbReference type="AlphaFoldDB" id="A0A7R7XBC2"/>
<reference evidence="3" key="2">
    <citation type="submission" date="2021-02" db="EMBL/GenBank/DDBJ databases">
        <title>Aspergillus puulaauensis MK2 genome sequence.</title>
        <authorList>
            <person name="Futagami T."/>
            <person name="Mori K."/>
            <person name="Kadooka C."/>
            <person name="Tanaka T."/>
        </authorList>
    </citation>
    <scope>NUCLEOTIDE SEQUENCE</scope>
    <source>
        <strain evidence="3">MK2</strain>
    </source>
</reference>
<dbReference type="GO" id="GO:0048312">
    <property type="term" value="P:intracellular distribution of mitochondria"/>
    <property type="evidence" value="ECO:0007669"/>
    <property type="project" value="TreeGrafter"/>
</dbReference>
<dbReference type="EMBL" id="AP024443">
    <property type="protein sequence ID" value="BCS18126.1"/>
    <property type="molecule type" value="Genomic_DNA"/>
</dbReference>
<dbReference type="InterPro" id="IPR022812">
    <property type="entry name" value="Dynamin"/>
</dbReference>
<feature type="compositionally biased region" description="Low complexity" evidence="1">
    <location>
        <begin position="799"/>
        <end position="810"/>
    </location>
</feature>
<keyword evidence="4" id="KW-1185">Reference proteome</keyword>
<organism evidence="3 4">
    <name type="scientific">Aspergillus puulaauensis</name>
    <dbReference type="NCBI Taxonomy" id="1220207"/>
    <lineage>
        <taxon>Eukaryota</taxon>
        <taxon>Fungi</taxon>
        <taxon>Dikarya</taxon>
        <taxon>Ascomycota</taxon>
        <taxon>Pezizomycotina</taxon>
        <taxon>Eurotiomycetes</taxon>
        <taxon>Eurotiomycetidae</taxon>
        <taxon>Eurotiales</taxon>
        <taxon>Aspergillaceae</taxon>
        <taxon>Aspergillus</taxon>
    </lineage>
</organism>
<dbReference type="Pfam" id="PF01031">
    <property type="entry name" value="Dynamin_M"/>
    <property type="match status" value="1"/>
</dbReference>
<feature type="domain" description="GED" evidence="2">
    <location>
        <begin position="569"/>
        <end position="660"/>
    </location>
</feature>
<dbReference type="InterPro" id="IPR020850">
    <property type="entry name" value="GED_dom"/>
</dbReference>
<dbReference type="SUPFAM" id="SSF52540">
    <property type="entry name" value="P-loop containing nucleoside triphosphate hydrolases"/>
    <property type="match status" value="1"/>
</dbReference>
<dbReference type="GO" id="GO:0005874">
    <property type="term" value="C:microtubule"/>
    <property type="evidence" value="ECO:0007669"/>
    <property type="project" value="TreeGrafter"/>
</dbReference>
<proteinExistence type="predicted"/>
<gene>
    <name evidence="3" type="ORF">APUU_10954S</name>
</gene>